<organism evidence="2 3">
    <name type="scientific">Methylohalomonas lacus</name>
    <dbReference type="NCBI Taxonomy" id="398773"/>
    <lineage>
        <taxon>Bacteria</taxon>
        <taxon>Pseudomonadati</taxon>
        <taxon>Pseudomonadota</taxon>
        <taxon>Gammaproteobacteria</taxon>
        <taxon>Methylohalomonadales</taxon>
        <taxon>Methylohalomonadaceae</taxon>
        <taxon>Methylohalomonas</taxon>
    </lineage>
</organism>
<sequence>MRAIILVLFFLPGLQVMADTLEQPSLSDIQACTGDCPSRGMSMESVKSRFGEPAQTTPAVGEPPITRWLYEDFTVYFEHDQVIHVTAPRSEG</sequence>
<dbReference type="EMBL" id="JANUCT010000004">
    <property type="protein sequence ID" value="MCS3902782.1"/>
    <property type="molecule type" value="Genomic_DNA"/>
</dbReference>
<proteinExistence type="predicted"/>
<keyword evidence="1" id="KW-0732">Signal</keyword>
<gene>
    <name evidence="2" type="ORF">J2T55_000786</name>
</gene>
<evidence type="ECO:0000313" key="3">
    <source>
        <dbReference type="Proteomes" id="UP001204445"/>
    </source>
</evidence>
<feature type="signal peptide" evidence="1">
    <location>
        <begin position="1"/>
        <end position="18"/>
    </location>
</feature>
<feature type="chain" id="PRO_5042023697" description="Phosphodiesterase" evidence="1">
    <location>
        <begin position="19"/>
        <end position="92"/>
    </location>
</feature>
<keyword evidence="3" id="KW-1185">Reference proteome</keyword>
<accession>A0AAE3HKT6</accession>
<evidence type="ECO:0008006" key="4">
    <source>
        <dbReference type="Google" id="ProtNLM"/>
    </source>
</evidence>
<evidence type="ECO:0000256" key="1">
    <source>
        <dbReference type="SAM" id="SignalP"/>
    </source>
</evidence>
<evidence type="ECO:0000313" key="2">
    <source>
        <dbReference type="EMBL" id="MCS3902782.1"/>
    </source>
</evidence>
<dbReference type="Proteomes" id="UP001204445">
    <property type="component" value="Unassembled WGS sequence"/>
</dbReference>
<protein>
    <recommendedName>
        <fullName evidence="4">Phosphodiesterase</fullName>
    </recommendedName>
</protein>
<dbReference type="RefSeq" id="WP_259054367.1">
    <property type="nucleotide sequence ID" value="NZ_JANUCT010000004.1"/>
</dbReference>
<reference evidence="2" key="1">
    <citation type="submission" date="2022-08" db="EMBL/GenBank/DDBJ databases">
        <title>Genomic Encyclopedia of Type Strains, Phase III (KMG-III): the genomes of soil and plant-associated and newly described type strains.</title>
        <authorList>
            <person name="Whitman W."/>
        </authorList>
    </citation>
    <scope>NUCLEOTIDE SEQUENCE</scope>
    <source>
        <strain evidence="2">HMT 1</strain>
    </source>
</reference>
<name>A0AAE3HKT6_9GAMM</name>
<comment type="caution">
    <text evidence="2">The sequence shown here is derived from an EMBL/GenBank/DDBJ whole genome shotgun (WGS) entry which is preliminary data.</text>
</comment>
<dbReference type="AlphaFoldDB" id="A0AAE3HKT6"/>